<evidence type="ECO:0000313" key="4">
    <source>
        <dbReference type="Proteomes" id="UP000285744"/>
    </source>
</evidence>
<dbReference type="GO" id="GO:0046685">
    <property type="term" value="P:response to arsenic-containing substance"/>
    <property type="evidence" value="ECO:0007669"/>
    <property type="project" value="UniProtKB-KW"/>
</dbReference>
<dbReference type="OrthoDB" id="9799372at2"/>
<dbReference type="Gene3D" id="3.40.50.2300">
    <property type="match status" value="1"/>
</dbReference>
<dbReference type="PANTHER" id="PTHR43428">
    <property type="entry name" value="ARSENATE REDUCTASE"/>
    <property type="match status" value="1"/>
</dbReference>
<comment type="caution">
    <text evidence="3">The sequence shown here is derived from an EMBL/GenBank/DDBJ whole genome shotgun (WGS) entry which is preliminary data.</text>
</comment>
<organism evidence="3 4">
    <name type="scientific">Micromonospora globbae</name>
    <dbReference type="NCBI Taxonomy" id="1894969"/>
    <lineage>
        <taxon>Bacteria</taxon>
        <taxon>Bacillati</taxon>
        <taxon>Actinomycetota</taxon>
        <taxon>Actinomycetes</taxon>
        <taxon>Micromonosporales</taxon>
        <taxon>Micromonosporaceae</taxon>
        <taxon>Micromonospora</taxon>
    </lineage>
</organism>
<proteinExistence type="predicted"/>
<dbReference type="Proteomes" id="UP000285744">
    <property type="component" value="Unassembled WGS sequence"/>
</dbReference>
<sequence>MSDKPSVLFVCVHNAGRSQMAAGWLRHLAGDAVEVRSAGSAPGDQVNPAAVEAMREVGIDIGNQRPELLEYETAKSSDVIVTMGCGDACPVFPGRRYEDWKLDDPAGKSVEAVRPIRDEIRDRVQRLVDDLLPADRAH</sequence>
<evidence type="ECO:0000256" key="1">
    <source>
        <dbReference type="ARBA" id="ARBA00022849"/>
    </source>
</evidence>
<dbReference type="InterPro" id="IPR023485">
    <property type="entry name" value="Ptyr_pPase"/>
</dbReference>
<feature type="domain" description="Phosphotyrosine protein phosphatase I" evidence="2">
    <location>
        <begin position="5"/>
        <end position="130"/>
    </location>
</feature>
<evidence type="ECO:0000259" key="2">
    <source>
        <dbReference type="SMART" id="SM00226"/>
    </source>
</evidence>
<evidence type="ECO:0000313" key="3">
    <source>
        <dbReference type="EMBL" id="RKF25369.1"/>
    </source>
</evidence>
<accession>A0A420EXC9</accession>
<protein>
    <submittedName>
        <fullName evidence="3">Arsenate reductase ArsC</fullName>
    </submittedName>
</protein>
<dbReference type="InterPro" id="IPR036196">
    <property type="entry name" value="Ptyr_pPase_sf"/>
</dbReference>
<dbReference type="SMART" id="SM00226">
    <property type="entry name" value="LMWPc"/>
    <property type="match status" value="1"/>
</dbReference>
<dbReference type="SUPFAM" id="SSF52788">
    <property type="entry name" value="Phosphotyrosine protein phosphatases I"/>
    <property type="match status" value="1"/>
</dbReference>
<gene>
    <name evidence="3" type="ORF">D7I43_21710</name>
</gene>
<dbReference type="Pfam" id="PF01451">
    <property type="entry name" value="LMWPc"/>
    <property type="match status" value="1"/>
</dbReference>
<dbReference type="EMBL" id="RAQQ01000016">
    <property type="protein sequence ID" value="RKF25369.1"/>
    <property type="molecule type" value="Genomic_DNA"/>
</dbReference>
<reference evidence="3 4" key="1">
    <citation type="journal article" date="2018" name="Int. J. Syst. Evol. Microbiol.">
        <title>Micromonospora globbae sp. nov., an endophytic actinomycete isolated from roots of Globba winitii C. H. Wright.</title>
        <authorList>
            <person name="Kuncharoen N."/>
            <person name="Pittayakhajonwut P."/>
            <person name="Tanasupawat S."/>
        </authorList>
    </citation>
    <scope>NUCLEOTIDE SEQUENCE [LARGE SCALE GENOMIC DNA]</scope>
    <source>
        <strain evidence="3 4">WPS1-2</strain>
    </source>
</reference>
<name>A0A420EXC9_9ACTN</name>
<dbReference type="CDD" id="cd16345">
    <property type="entry name" value="LMWP_ArsC"/>
    <property type="match status" value="1"/>
</dbReference>
<keyword evidence="1" id="KW-0059">Arsenical resistance</keyword>
<dbReference type="RefSeq" id="WP_120330375.1">
    <property type="nucleotide sequence ID" value="NZ_RAQQ01000016.1"/>
</dbReference>
<dbReference type="AlphaFoldDB" id="A0A420EXC9"/>
<dbReference type="PANTHER" id="PTHR43428:SF1">
    <property type="entry name" value="ARSENATE REDUCTASE"/>
    <property type="match status" value="1"/>
</dbReference>